<keyword evidence="2" id="KW-1185">Reference proteome</keyword>
<dbReference type="Proteomes" id="UP000616151">
    <property type="component" value="Unassembled WGS sequence"/>
</dbReference>
<proteinExistence type="predicted"/>
<comment type="caution">
    <text evidence="1">The sequence shown here is derived from an EMBL/GenBank/DDBJ whole genome shotgun (WGS) entry which is preliminary data.</text>
</comment>
<protein>
    <submittedName>
        <fullName evidence="1">Beta-lactamase family protein</fullName>
    </submittedName>
</protein>
<sequence>MSFATFDRDGLVLCAAHGRRQADSAKITTETRFQAASLSKTVNALCVLSLVRDGRISLDDPVNKRLSGWRLTGKDAENVTIRMLLSHTGGTTIAGFPGYQRDDVIPRLDEVLDGVRPANTRRIEVIAPVGQYRYSGGGVVVLQKLITEIEAAPYEETVARRVLEPLGMSNSSMRQPLQSIKGKLASGHTIDGDVIRMDYFIYPEMAAAGLWTTPGDLARMLMAMLDSAEGKEGAFIPRTLAIEMMTSVQNGAGLGVFINSKGLIHHDGANWGFRAVYFVDPKSRRGKIVMANGQRGDMVYNDLLKRL</sequence>
<reference evidence="1" key="1">
    <citation type="submission" date="2021-01" db="EMBL/GenBank/DDBJ databases">
        <authorList>
            <person name="Sun Q."/>
        </authorList>
    </citation>
    <scope>NUCLEOTIDE SEQUENCE</scope>
    <source>
        <strain evidence="1">YIM B02566</strain>
    </source>
</reference>
<dbReference type="EMBL" id="JAENHL010000008">
    <property type="protein sequence ID" value="MBK1870319.1"/>
    <property type="molecule type" value="Genomic_DNA"/>
</dbReference>
<gene>
    <name evidence="1" type="ORF">JHL16_28405</name>
</gene>
<evidence type="ECO:0000313" key="2">
    <source>
        <dbReference type="Proteomes" id="UP000616151"/>
    </source>
</evidence>
<evidence type="ECO:0000313" key="1">
    <source>
        <dbReference type="EMBL" id="MBK1870319.1"/>
    </source>
</evidence>
<name>A0ACC5RCJ7_9HYPH</name>
<organism evidence="1 2">
    <name type="scientific">Taklimakanibacter albus</name>
    <dbReference type="NCBI Taxonomy" id="2800327"/>
    <lineage>
        <taxon>Bacteria</taxon>
        <taxon>Pseudomonadati</taxon>
        <taxon>Pseudomonadota</taxon>
        <taxon>Alphaproteobacteria</taxon>
        <taxon>Hyphomicrobiales</taxon>
        <taxon>Aestuariivirgaceae</taxon>
        <taxon>Taklimakanibacter</taxon>
    </lineage>
</organism>
<accession>A0ACC5RCJ7</accession>